<protein>
    <submittedName>
        <fullName evidence="2">Pimeloyl-ACP methyl ester carboxylesterase</fullName>
    </submittedName>
</protein>
<evidence type="ECO:0000313" key="3">
    <source>
        <dbReference type="Proteomes" id="UP001183643"/>
    </source>
</evidence>
<dbReference type="PRINTS" id="PR00412">
    <property type="entry name" value="EPOXHYDRLASE"/>
</dbReference>
<dbReference type="PRINTS" id="PR00111">
    <property type="entry name" value="ABHYDROLASE"/>
</dbReference>
<name>A0AAE3YKC6_9ACTN</name>
<dbReference type="PANTHER" id="PTHR10992">
    <property type="entry name" value="METHYLESTERASE FAMILY MEMBER"/>
    <property type="match status" value="1"/>
</dbReference>
<dbReference type="InterPro" id="IPR000073">
    <property type="entry name" value="AB_hydrolase_1"/>
</dbReference>
<sequence>MSTFLLVHGAWHSGRAWDRVVPLLTAAGHRVFAPSLTGHGDTAHLLSPEVGLETYVDDVVSLILAEDLTEVILVGHSFAGLVVSSAANRVPDRIGHLVYLDAMVPVDGETAVDVMPITKTLLDAAAASDEPWRVPPLPELPAPHGLFGVTDPDDVAWVRSMLVDEPALAYRQPVRMDDPAADAIPRTHIHCVGLDVDGITRRPVPATQPNGSPSRIRELRSGHDCMVTVPDDLAALLLELA</sequence>
<accession>A0AAE3YKC6</accession>
<dbReference type="EMBL" id="JAVDYB010000001">
    <property type="protein sequence ID" value="MDR7275423.1"/>
    <property type="molecule type" value="Genomic_DNA"/>
</dbReference>
<dbReference type="GO" id="GO:0080032">
    <property type="term" value="F:methyl jasmonate esterase activity"/>
    <property type="evidence" value="ECO:0007669"/>
    <property type="project" value="TreeGrafter"/>
</dbReference>
<dbReference type="GO" id="GO:0080030">
    <property type="term" value="F:methyl indole-3-acetate esterase activity"/>
    <property type="evidence" value="ECO:0007669"/>
    <property type="project" value="TreeGrafter"/>
</dbReference>
<dbReference type="AlphaFoldDB" id="A0AAE3YKC6"/>
<dbReference type="PANTHER" id="PTHR10992:SF1086">
    <property type="entry name" value="AB HYDROLASE-1 DOMAIN-CONTAINING PROTEIN"/>
    <property type="match status" value="1"/>
</dbReference>
<comment type="caution">
    <text evidence="2">The sequence shown here is derived from an EMBL/GenBank/DDBJ whole genome shotgun (WGS) entry which is preliminary data.</text>
</comment>
<dbReference type="InterPro" id="IPR045889">
    <property type="entry name" value="MES/HNL"/>
</dbReference>
<reference evidence="2" key="1">
    <citation type="submission" date="2023-07" db="EMBL/GenBank/DDBJ databases">
        <title>Sequencing the genomes of 1000 actinobacteria strains.</title>
        <authorList>
            <person name="Klenk H.-P."/>
        </authorList>
    </citation>
    <scope>NUCLEOTIDE SEQUENCE</scope>
    <source>
        <strain evidence="2">DSM 44707</strain>
    </source>
</reference>
<dbReference type="Pfam" id="PF12697">
    <property type="entry name" value="Abhydrolase_6"/>
    <property type="match status" value="1"/>
</dbReference>
<dbReference type="RefSeq" id="WP_310366349.1">
    <property type="nucleotide sequence ID" value="NZ_JAVDYB010000001.1"/>
</dbReference>
<proteinExistence type="predicted"/>
<dbReference type="InterPro" id="IPR029058">
    <property type="entry name" value="AB_hydrolase_fold"/>
</dbReference>
<keyword evidence="3" id="KW-1185">Reference proteome</keyword>
<feature type="domain" description="AB hydrolase-1" evidence="1">
    <location>
        <begin position="4"/>
        <end position="235"/>
    </location>
</feature>
<evidence type="ECO:0000259" key="1">
    <source>
        <dbReference type="Pfam" id="PF12697"/>
    </source>
</evidence>
<dbReference type="SUPFAM" id="SSF53474">
    <property type="entry name" value="alpha/beta-Hydrolases"/>
    <property type="match status" value="1"/>
</dbReference>
<evidence type="ECO:0000313" key="2">
    <source>
        <dbReference type="EMBL" id="MDR7275423.1"/>
    </source>
</evidence>
<gene>
    <name evidence="2" type="ORF">J2S41_002201</name>
</gene>
<dbReference type="Gene3D" id="3.40.50.1820">
    <property type="entry name" value="alpha/beta hydrolase"/>
    <property type="match status" value="1"/>
</dbReference>
<dbReference type="Proteomes" id="UP001183643">
    <property type="component" value="Unassembled WGS sequence"/>
</dbReference>
<organism evidence="2 3">
    <name type="scientific">Catenuloplanes atrovinosus</name>
    <dbReference type="NCBI Taxonomy" id="137266"/>
    <lineage>
        <taxon>Bacteria</taxon>
        <taxon>Bacillati</taxon>
        <taxon>Actinomycetota</taxon>
        <taxon>Actinomycetes</taxon>
        <taxon>Micromonosporales</taxon>
        <taxon>Micromonosporaceae</taxon>
        <taxon>Catenuloplanes</taxon>
    </lineage>
</organism>
<dbReference type="InterPro" id="IPR000639">
    <property type="entry name" value="Epox_hydrolase-like"/>
</dbReference>